<evidence type="ECO:0000313" key="6">
    <source>
        <dbReference type="Proteomes" id="UP000252733"/>
    </source>
</evidence>
<dbReference type="InterPro" id="IPR018060">
    <property type="entry name" value="HTH_AraC"/>
</dbReference>
<evidence type="ECO:0000256" key="2">
    <source>
        <dbReference type="ARBA" id="ARBA00023125"/>
    </source>
</evidence>
<evidence type="ECO:0000256" key="1">
    <source>
        <dbReference type="ARBA" id="ARBA00023015"/>
    </source>
</evidence>
<keyword evidence="3" id="KW-0804">Transcription</keyword>
<protein>
    <submittedName>
        <fullName evidence="5">AraC-like DNA-binding protein</fullName>
    </submittedName>
</protein>
<dbReference type="Pfam" id="PF12833">
    <property type="entry name" value="HTH_18"/>
    <property type="match status" value="1"/>
</dbReference>
<dbReference type="EMBL" id="QPIZ01000019">
    <property type="protein sequence ID" value="RCW31093.1"/>
    <property type="molecule type" value="Genomic_DNA"/>
</dbReference>
<proteinExistence type="predicted"/>
<dbReference type="SMART" id="SM00342">
    <property type="entry name" value="HTH_ARAC"/>
    <property type="match status" value="1"/>
</dbReference>
<organism evidence="5 6">
    <name type="scientific">Marinilabilia salmonicolor</name>
    <dbReference type="NCBI Taxonomy" id="989"/>
    <lineage>
        <taxon>Bacteria</taxon>
        <taxon>Pseudomonadati</taxon>
        <taxon>Bacteroidota</taxon>
        <taxon>Bacteroidia</taxon>
        <taxon>Marinilabiliales</taxon>
        <taxon>Marinilabiliaceae</taxon>
        <taxon>Marinilabilia</taxon>
    </lineage>
</organism>
<dbReference type="RefSeq" id="WP_106152360.1">
    <property type="nucleotide sequence ID" value="NZ_PVTS01000004.1"/>
</dbReference>
<dbReference type="PANTHER" id="PTHR43280">
    <property type="entry name" value="ARAC-FAMILY TRANSCRIPTIONAL REGULATOR"/>
    <property type="match status" value="1"/>
</dbReference>
<dbReference type="PROSITE" id="PS01124">
    <property type="entry name" value="HTH_ARAC_FAMILY_2"/>
    <property type="match status" value="1"/>
</dbReference>
<dbReference type="PANTHER" id="PTHR43280:SF32">
    <property type="entry name" value="TRANSCRIPTIONAL REGULATORY PROTEIN"/>
    <property type="match status" value="1"/>
</dbReference>
<dbReference type="Gene3D" id="1.10.10.60">
    <property type="entry name" value="Homeodomain-like"/>
    <property type="match status" value="1"/>
</dbReference>
<dbReference type="GO" id="GO:0043565">
    <property type="term" value="F:sequence-specific DNA binding"/>
    <property type="evidence" value="ECO:0007669"/>
    <property type="project" value="InterPro"/>
</dbReference>
<dbReference type="Proteomes" id="UP000252733">
    <property type="component" value="Unassembled WGS sequence"/>
</dbReference>
<comment type="caution">
    <text evidence="5">The sequence shown here is derived from an EMBL/GenBank/DDBJ whole genome shotgun (WGS) entry which is preliminary data.</text>
</comment>
<sequence>MGFQDVFPNSELAGDDFLISLSDNQLPLGSLLAKAGRCFICYCVEGSADVEVNLTKHRFEKSEIMVLFPSQIVEQKNVSNDFEVMHFSLAPHILQEVTFRFPPSFLSFLHQHFYYKVGEEAIREEQIRFNVIREKFSDTQNFCRREILINLLRIYFLELYDKILKKDSSQSLTRHNRKAELYENFCNLVMQHHKKHRDVRFYADALNISSKYLSIITFKYVAHGAKQWIDDYVLLELKILLKSSSDSLQKIADDFNFADLAFMSNYFKAREGMSPGQYRKIFG</sequence>
<keyword evidence="1" id="KW-0805">Transcription regulation</keyword>
<evidence type="ECO:0000256" key="3">
    <source>
        <dbReference type="ARBA" id="ARBA00023163"/>
    </source>
</evidence>
<evidence type="ECO:0000259" key="4">
    <source>
        <dbReference type="PROSITE" id="PS01124"/>
    </source>
</evidence>
<dbReference type="AlphaFoldDB" id="A0A2T0XPW1"/>
<keyword evidence="6" id="KW-1185">Reference proteome</keyword>
<dbReference type="GO" id="GO:0003700">
    <property type="term" value="F:DNA-binding transcription factor activity"/>
    <property type="evidence" value="ECO:0007669"/>
    <property type="project" value="InterPro"/>
</dbReference>
<gene>
    <name evidence="5" type="ORF">DFO77_11959</name>
</gene>
<reference evidence="5 6" key="1">
    <citation type="submission" date="2018-07" db="EMBL/GenBank/DDBJ databases">
        <title>Freshwater and sediment microbial communities from various areas in North America, analyzing microbe dynamics in response to fracking.</title>
        <authorList>
            <person name="Lamendella R."/>
        </authorList>
    </citation>
    <scope>NUCLEOTIDE SEQUENCE [LARGE SCALE GENOMIC DNA]</scope>
    <source>
        <strain evidence="5 6">160A</strain>
    </source>
</reference>
<keyword evidence="2 5" id="KW-0238">DNA-binding</keyword>
<dbReference type="InterPro" id="IPR009057">
    <property type="entry name" value="Homeodomain-like_sf"/>
</dbReference>
<dbReference type="OrthoDB" id="1372329at2"/>
<accession>A0A2T0XPW1</accession>
<dbReference type="SUPFAM" id="SSF46689">
    <property type="entry name" value="Homeodomain-like"/>
    <property type="match status" value="1"/>
</dbReference>
<feature type="domain" description="HTH araC/xylS-type" evidence="4">
    <location>
        <begin position="183"/>
        <end position="281"/>
    </location>
</feature>
<evidence type="ECO:0000313" key="5">
    <source>
        <dbReference type="EMBL" id="RCW31093.1"/>
    </source>
</evidence>
<name>A0A2T0XPW1_9BACT</name>